<proteinExistence type="predicted"/>
<protein>
    <recommendedName>
        <fullName evidence="4">Reverse transcriptase domain-containing protein</fullName>
    </recommendedName>
</protein>
<dbReference type="Proteomes" id="UP000604046">
    <property type="component" value="Unassembled WGS sequence"/>
</dbReference>
<evidence type="ECO:0008006" key="4">
    <source>
        <dbReference type="Google" id="ProtNLM"/>
    </source>
</evidence>
<feature type="compositionally biased region" description="Basic and acidic residues" evidence="1">
    <location>
        <begin position="115"/>
        <end position="128"/>
    </location>
</feature>
<feature type="region of interest" description="Disordered" evidence="1">
    <location>
        <begin position="336"/>
        <end position="414"/>
    </location>
</feature>
<organism evidence="2 3">
    <name type="scientific">Symbiodinium natans</name>
    <dbReference type="NCBI Taxonomy" id="878477"/>
    <lineage>
        <taxon>Eukaryota</taxon>
        <taxon>Sar</taxon>
        <taxon>Alveolata</taxon>
        <taxon>Dinophyceae</taxon>
        <taxon>Suessiales</taxon>
        <taxon>Symbiodiniaceae</taxon>
        <taxon>Symbiodinium</taxon>
    </lineage>
</organism>
<gene>
    <name evidence="2" type="ORF">SNAT2548_LOCUS3951</name>
</gene>
<dbReference type="EMBL" id="CAJNDS010000242">
    <property type="protein sequence ID" value="CAE7032925.1"/>
    <property type="molecule type" value="Genomic_DNA"/>
</dbReference>
<dbReference type="OrthoDB" id="7485566at2759"/>
<feature type="compositionally biased region" description="Gly residues" evidence="1">
    <location>
        <begin position="91"/>
        <end position="111"/>
    </location>
</feature>
<evidence type="ECO:0000256" key="1">
    <source>
        <dbReference type="SAM" id="MobiDB-lite"/>
    </source>
</evidence>
<feature type="compositionally biased region" description="Basic and acidic residues" evidence="1">
    <location>
        <begin position="72"/>
        <end position="82"/>
    </location>
</feature>
<feature type="region of interest" description="Disordered" evidence="1">
    <location>
        <begin position="268"/>
        <end position="320"/>
    </location>
</feature>
<reference evidence="2" key="1">
    <citation type="submission" date="2021-02" db="EMBL/GenBank/DDBJ databases">
        <authorList>
            <person name="Dougan E. K."/>
            <person name="Rhodes N."/>
            <person name="Thang M."/>
            <person name="Chan C."/>
        </authorList>
    </citation>
    <scope>NUCLEOTIDE SEQUENCE</scope>
</reference>
<comment type="caution">
    <text evidence="2">The sequence shown here is derived from an EMBL/GenBank/DDBJ whole genome shotgun (WGS) entry which is preliminary data.</text>
</comment>
<accession>A0A812IBX0</accession>
<evidence type="ECO:0000313" key="3">
    <source>
        <dbReference type="Proteomes" id="UP000604046"/>
    </source>
</evidence>
<name>A0A812IBX0_9DINO</name>
<sequence>MADMECQICHTRAAEVEGRCCRPCMEVARLQRMVHGRNNLPAWAVPATLALLVGTVDAINAMVYGPSSRSPTPERDQPAEPRRRSRSPPRGKGGGKSGGGRPSGVRQNGGKGHGKRPEKGWHGNNRSGEDDLVQRAATAAARAAVEAATEGEAALPHDFLQESSRAANEPSELTARTAELHHFKPISGGTSQRSSAKRTEPDEVQAQDVPRHANSHAPVRMELCKPTCVCSPSSRGRDDAGRVRGTRHLHAARHGPCANSRIGHAFRPARNHKRASTCSRCAGEGHDPHRGRRVGEASNPGPPSERTADTPPVPHHPGADIRGQRARALHALAQMRLLPDRPPSPAGTISDTLDEDTPYASPATTPRQPVPGIGSFRPGEQAPEQSGEATPGFTPPQSPHLDAALPWQDARPPSVQPGQRCSWLFVPLLHAGAGHLTRAAEQAWQEGPGFGTRFAELAAALRRASRSRAAAIVPPQSLPVCEPGGWMARHDAALRDECARQGVQMPVRISIEETVREAVQDYALRTFTSNDAPELPPPPGLVVLCCNRVAATRGAGGIDFVAMPHRDMQRLSRYGTTLALRLGDLVGVRPGHRARAFSLLTRLQPAGFACVATSHACQTCACWGLRRPWEAPRLPATRSRQGLFILATPCPSRVVQLRAAKGAWCQVLTRAIAGAVHFNTVAAWTELLMLPQAVLAAPPRTGRKHRKATAAFTLDRLRRWQEGERISLWDTRTNLARPPRGALTDEVRAGLAESLAREGFDRKACAALLASGLCAETPEAAEQLRALHPAAPAPALPPHLPPAGEVAPDTVSRCLKAFPKDSAPWFARSSTGLVEQLTALVNLLARGDACKAVAPFLAGARLVAVPKPKGGLRPIAVGELLRRLTGKCLLEAVREGARDFFWPAQVGVAVPAGAEKAIHATRDPLGPLLFAAALQPLALELRTGPTDLSTLFLDDGVLGGSVAVVGAAIAHTQRRAAELGLQLNLSKCEAIVIGGTDPAALQAHLPHELLWTADGQSRVCRNCELLGAPIGDKAFMQDHTLQRGRRAEPLLAAIAGLTDPQVGLRLLRACAGYARVLHSMRCAPSHAHVDALAQFDQLALGRASGYNRLPATPLRLTLPLLPPAKTRALSLSRAYIRLPSPARVALASTQRAFSKQLDEGVWRQMLNSAPAADRAELHSEAQLGARAFLAAIPHGACRMEPAVFLVELRRRLRIPDAAADVWCPRCDGVLDTHSRHAGMCSAGGDRTRCHHAARNLVAAWADRAGLQPEVEKPDLLLPQRPDEVRLASRRPADVYLPAWDGSPTALDLAITGPTRSETLATACQEPLAAASAYAAFKSSHLHTAQTCASQGVRFQQGSATRGPGSPALPSCLLVLPGLLLCVRELPLQLYRTSCYRSCVLPSAPVMVGPYFLGGPCPRPRLPSPT</sequence>
<feature type="region of interest" description="Disordered" evidence="1">
    <location>
        <begin position="179"/>
        <end position="218"/>
    </location>
</feature>
<keyword evidence="3" id="KW-1185">Reference proteome</keyword>
<feature type="region of interest" description="Disordered" evidence="1">
    <location>
        <begin position="63"/>
        <end position="128"/>
    </location>
</feature>
<evidence type="ECO:0000313" key="2">
    <source>
        <dbReference type="EMBL" id="CAE7032925.1"/>
    </source>
</evidence>